<keyword evidence="7" id="KW-1185">Reference proteome</keyword>
<evidence type="ECO:0000256" key="4">
    <source>
        <dbReference type="ARBA" id="ARBA00022679"/>
    </source>
</evidence>
<dbReference type="EMBL" id="JAANYN010000002">
    <property type="protein sequence ID" value="NHE56243.1"/>
    <property type="molecule type" value="Genomic_DNA"/>
</dbReference>
<keyword evidence="5" id="KW-0472">Membrane</keyword>
<evidence type="ECO:0000256" key="3">
    <source>
        <dbReference type="ARBA" id="ARBA00022676"/>
    </source>
</evidence>
<dbReference type="GO" id="GO:0102031">
    <property type="term" value="F:4-acetamido-4,6-dideoxy-D-galactose transferase activity"/>
    <property type="evidence" value="ECO:0007669"/>
    <property type="project" value="UniProtKB-EC"/>
</dbReference>
<dbReference type="Proteomes" id="UP000649799">
    <property type="component" value="Unassembled WGS sequence"/>
</dbReference>
<keyword evidence="4 6" id="KW-0808">Transferase</keyword>
<evidence type="ECO:0000256" key="2">
    <source>
        <dbReference type="ARBA" id="ARBA00022519"/>
    </source>
</evidence>
<dbReference type="Pfam" id="PF07429">
    <property type="entry name" value="Glyco_transf_56"/>
    <property type="match status" value="1"/>
</dbReference>
<dbReference type="EC" id="2.4.1.325" evidence="6"/>
<dbReference type="InterPro" id="IPR009993">
    <property type="entry name" value="WecF"/>
</dbReference>
<gene>
    <name evidence="6" type="ORF">G9Q97_05365</name>
</gene>
<comment type="caution">
    <text evidence="6">The sequence shown here is derived from an EMBL/GenBank/DDBJ whole genome shotgun (WGS) entry which is preliminary data.</text>
</comment>
<reference evidence="6 7" key="1">
    <citation type="submission" date="2020-03" db="EMBL/GenBank/DDBJ databases">
        <title>Cyclobacterium plantarum sp. nov., a marine bacterium isolated from a coastal-marine wetland.</title>
        <authorList>
            <person name="Sanchez-Porro C."/>
            <person name="Ventosa A."/>
            <person name="Amoozegar M."/>
        </authorList>
    </citation>
    <scope>NUCLEOTIDE SEQUENCE [LARGE SCALE GENOMIC DNA]</scope>
    <source>
        <strain evidence="6 7">GBPx2</strain>
    </source>
</reference>
<name>A0ABX0H5V3_9BACT</name>
<protein>
    <submittedName>
        <fullName evidence="6">TDP-N-acetylfucosamine:lipid II N-acetylfucosaminyltransferase</fullName>
        <ecNumber evidence="6">2.4.1.325</ecNumber>
    </submittedName>
</protein>
<organism evidence="6 7">
    <name type="scientific">Cyclobacterium plantarum</name>
    <dbReference type="NCBI Taxonomy" id="2716263"/>
    <lineage>
        <taxon>Bacteria</taxon>
        <taxon>Pseudomonadati</taxon>
        <taxon>Bacteroidota</taxon>
        <taxon>Cytophagia</taxon>
        <taxon>Cytophagales</taxon>
        <taxon>Cyclobacteriaceae</taxon>
        <taxon>Cyclobacterium</taxon>
    </lineage>
</organism>
<evidence type="ECO:0000313" key="7">
    <source>
        <dbReference type="Proteomes" id="UP000649799"/>
    </source>
</evidence>
<accession>A0ABX0H5V3</accession>
<evidence type="ECO:0000313" key="6">
    <source>
        <dbReference type="EMBL" id="NHE56243.1"/>
    </source>
</evidence>
<keyword evidence="2" id="KW-0997">Cell inner membrane</keyword>
<evidence type="ECO:0000256" key="1">
    <source>
        <dbReference type="ARBA" id="ARBA00022475"/>
    </source>
</evidence>
<proteinExistence type="predicted"/>
<keyword evidence="3 6" id="KW-0328">Glycosyltransferase</keyword>
<evidence type="ECO:0000256" key="5">
    <source>
        <dbReference type="ARBA" id="ARBA00023136"/>
    </source>
</evidence>
<keyword evidence="1" id="KW-1003">Cell membrane</keyword>
<dbReference type="RefSeq" id="WP_166143886.1">
    <property type="nucleotide sequence ID" value="NZ_JAANYN010000002.1"/>
</dbReference>
<sequence length="366" mass="43002">MKIIHIIRDEKFFDSAYRVFEELLPAMNHFIILGKKHKLYYIKNAKVKFIRPTIFILFRNIFLYKYDSVIIHGLHSEAVKLLVTKLNPNLKVFWIGWGFDYFRFWNSNDYKPITLKTIGYPGKGPKLRKINFFLNGCKPYVSDELFLKKVDFFSPVLDIEFDLFKKFHPKTTFQFIDWNYLTLEDDIIKGFEGRVINGNNLLFGNSAHPLNNHLDGVKEILRFNFMINKIICPLSYGNKINKNETIKICSNTFGNKFIALTDFMDYESYVGFLLSCKYVFINSIRQVAMGNILLMLYLGSYVILDPINPVYEFFLKRGIKVYSIHEAVNGNFENIDIESVRTKLLNIWGREAILKKTKFLLNSVKN</sequence>